<dbReference type="EC" id="6.1.1.21" evidence="3 12"/>
<dbReference type="GO" id="GO:0005737">
    <property type="term" value="C:cytoplasm"/>
    <property type="evidence" value="ECO:0007669"/>
    <property type="project" value="UniProtKB-UniRule"/>
</dbReference>
<dbReference type="InterPro" id="IPR006195">
    <property type="entry name" value="aa-tRNA-synth_II"/>
</dbReference>
<evidence type="ECO:0000256" key="13">
    <source>
        <dbReference type="PIRSR" id="PIRSR001549-1"/>
    </source>
</evidence>
<dbReference type="Gene3D" id="3.30.930.10">
    <property type="entry name" value="Bira Bifunctional Protein, Domain 2"/>
    <property type="match status" value="1"/>
</dbReference>
<dbReference type="PROSITE" id="PS50862">
    <property type="entry name" value="AA_TRNA_LIGASE_II"/>
    <property type="match status" value="1"/>
</dbReference>
<organism evidence="15 16">
    <name type="scientific">Candidatus Fonsibacter lacus</name>
    <dbReference type="NCBI Taxonomy" id="2576439"/>
    <lineage>
        <taxon>Bacteria</taxon>
        <taxon>Pseudomonadati</taxon>
        <taxon>Pseudomonadota</taxon>
        <taxon>Alphaproteobacteria</taxon>
        <taxon>Candidatus Pelagibacterales</taxon>
        <taxon>Candidatus Pelagibacterales incertae sedis</taxon>
        <taxon>Candidatus Fonsibacter</taxon>
    </lineage>
</organism>
<name>A0A845SBD2_9PROT</name>
<dbReference type="CDD" id="cd00859">
    <property type="entry name" value="HisRS_anticodon"/>
    <property type="match status" value="1"/>
</dbReference>
<dbReference type="InterPro" id="IPR004516">
    <property type="entry name" value="HisRS/HisZ"/>
</dbReference>
<keyword evidence="7" id="KW-0547">Nucleotide-binding</keyword>
<evidence type="ECO:0000256" key="9">
    <source>
        <dbReference type="ARBA" id="ARBA00022917"/>
    </source>
</evidence>
<evidence type="ECO:0000256" key="8">
    <source>
        <dbReference type="ARBA" id="ARBA00022840"/>
    </source>
</evidence>
<dbReference type="Proteomes" id="UP000572953">
    <property type="component" value="Unassembled WGS sequence"/>
</dbReference>
<evidence type="ECO:0000256" key="10">
    <source>
        <dbReference type="ARBA" id="ARBA00023146"/>
    </source>
</evidence>
<feature type="binding site" evidence="13">
    <location>
        <position position="59"/>
    </location>
    <ligand>
        <name>L-histidine</name>
        <dbReference type="ChEBI" id="CHEBI:57595"/>
    </ligand>
</feature>
<keyword evidence="5" id="KW-0963">Cytoplasm</keyword>
<dbReference type="GO" id="GO:0004821">
    <property type="term" value="F:histidine-tRNA ligase activity"/>
    <property type="evidence" value="ECO:0007669"/>
    <property type="project" value="UniProtKB-UniRule"/>
</dbReference>
<feature type="binding site" evidence="13">
    <location>
        <position position="219"/>
    </location>
    <ligand>
        <name>L-histidine</name>
        <dbReference type="ChEBI" id="CHEBI:57595"/>
    </ligand>
</feature>
<comment type="subunit">
    <text evidence="2">Homodimer.</text>
</comment>
<dbReference type="InterPro" id="IPR033656">
    <property type="entry name" value="HisRS_anticodon"/>
</dbReference>
<dbReference type="InterPro" id="IPR015807">
    <property type="entry name" value="His-tRNA-ligase"/>
</dbReference>
<dbReference type="GO" id="GO:0006427">
    <property type="term" value="P:histidyl-tRNA aminoacylation"/>
    <property type="evidence" value="ECO:0007669"/>
    <property type="project" value="UniProtKB-UniRule"/>
</dbReference>
<dbReference type="InterPro" id="IPR036621">
    <property type="entry name" value="Anticodon-bd_dom_sf"/>
</dbReference>
<feature type="domain" description="Aminoacyl-transfer RNA synthetases class-II family profile" evidence="14">
    <location>
        <begin position="30"/>
        <end position="297"/>
    </location>
</feature>
<dbReference type="Pfam" id="PF03129">
    <property type="entry name" value="HGTP_anticodon"/>
    <property type="match status" value="1"/>
</dbReference>
<dbReference type="SUPFAM" id="SSF52954">
    <property type="entry name" value="Class II aaRS ABD-related"/>
    <property type="match status" value="1"/>
</dbReference>
<dbReference type="InterPro" id="IPR045864">
    <property type="entry name" value="aa-tRNA-synth_II/BPL/LPL"/>
</dbReference>
<feature type="binding site" evidence="13">
    <location>
        <begin position="223"/>
        <end position="224"/>
    </location>
    <ligand>
        <name>L-histidine</name>
        <dbReference type="ChEBI" id="CHEBI:57595"/>
    </ligand>
</feature>
<evidence type="ECO:0000256" key="3">
    <source>
        <dbReference type="ARBA" id="ARBA00012815"/>
    </source>
</evidence>
<feature type="binding site" evidence="13">
    <location>
        <position position="41"/>
    </location>
    <ligand>
        <name>L-histidine</name>
        <dbReference type="ChEBI" id="CHEBI:57595"/>
    </ligand>
</feature>
<evidence type="ECO:0000313" key="15">
    <source>
        <dbReference type="EMBL" id="NCU63138.1"/>
    </source>
</evidence>
<evidence type="ECO:0000256" key="5">
    <source>
        <dbReference type="ARBA" id="ARBA00022490"/>
    </source>
</evidence>
<feature type="non-terminal residue" evidence="15">
    <location>
        <position position="1"/>
    </location>
</feature>
<sequence length="403" mass="46063">DDKKWLSLRYDLTAPLARYTAKNFNNLPRPFKRYQLGTVWRNEKPGPGRFREFLQFDADYIGTSNLFSDAELCFLISEILISCGLTKKEFIIKISNRKLTKGLLEKLKINDENKQSIVLRAIDKLDRVGFEGVQYLLGKGRKDKSGDFTKGAELNEPQIKEIINFLSIKDLSENNFEKIEKIAEDNQTILDGVNELILIKKYFSLLKFDNYIFDPTVVRGLEYYTGPIFEANITFGVTNNKGEEIEFGSIGGGGRYDDLVKRFNNQDCPSTGISVGLDRLIYAILQKKKIKVEKQNPILICVFDEKYMDYYVKILNLLRTKNISAEIYSGSANIKSQLKYADKRGCNYVILCGDDEVSKNSVTIKNLEIGKQMSDSLKDRDDWKESSGSQKTVALDQLLNEIK</sequence>
<keyword evidence="10" id="KW-0030">Aminoacyl-tRNA synthetase</keyword>
<comment type="caution">
    <text evidence="15">The sequence shown here is derived from an EMBL/GenBank/DDBJ whole genome shotgun (WGS) entry which is preliminary data.</text>
</comment>
<dbReference type="InterPro" id="IPR041715">
    <property type="entry name" value="HisRS-like_core"/>
</dbReference>
<evidence type="ECO:0000259" key="14">
    <source>
        <dbReference type="PROSITE" id="PS50862"/>
    </source>
</evidence>
<evidence type="ECO:0000256" key="11">
    <source>
        <dbReference type="ARBA" id="ARBA00047639"/>
    </source>
</evidence>
<feature type="binding site" evidence="13">
    <location>
        <position position="55"/>
    </location>
    <ligand>
        <name>L-histidine</name>
        <dbReference type="ChEBI" id="CHEBI:57595"/>
    </ligand>
</feature>
<feature type="binding site" evidence="13">
    <location>
        <begin position="11"/>
        <end position="13"/>
    </location>
    <ligand>
        <name>L-histidine</name>
        <dbReference type="ChEBI" id="CHEBI:57595"/>
    </ligand>
</feature>
<proteinExistence type="inferred from homology"/>
<protein>
    <recommendedName>
        <fullName evidence="4 12">Histidine--tRNA ligase</fullName>
        <ecNumber evidence="3 12">6.1.1.21</ecNumber>
    </recommendedName>
</protein>
<keyword evidence="9" id="KW-0648">Protein biosynthesis</keyword>
<dbReference type="GO" id="GO:0005524">
    <property type="term" value="F:ATP binding"/>
    <property type="evidence" value="ECO:0007669"/>
    <property type="project" value="UniProtKB-KW"/>
</dbReference>
<evidence type="ECO:0000313" key="16">
    <source>
        <dbReference type="Proteomes" id="UP000572953"/>
    </source>
</evidence>
<evidence type="ECO:0000256" key="1">
    <source>
        <dbReference type="ARBA" id="ARBA00008226"/>
    </source>
</evidence>
<dbReference type="EMBL" id="RGGN01000130">
    <property type="protein sequence ID" value="NCU63138.1"/>
    <property type="molecule type" value="Genomic_DNA"/>
</dbReference>
<dbReference type="InterPro" id="IPR004154">
    <property type="entry name" value="Anticodon-bd"/>
</dbReference>
<dbReference type="PIRSF" id="PIRSF001549">
    <property type="entry name" value="His-tRNA_synth"/>
    <property type="match status" value="1"/>
</dbReference>
<dbReference type="NCBIfam" id="TIGR00442">
    <property type="entry name" value="hisS"/>
    <property type="match status" value="1"/>
</dbReference>
<evidence type="ECO:0000256" key="12">
    <source>
        <dbReference type="NCBIfam" id="TIGR00442"/>
    </source>
</evidence>
<reference evidence="15 16" key="1">
    <citation type="submission" date="2018-10" db="EMBL/GenBank/DDBJ databases">
        <title>Iterative Subtractive Binning of Freshwater Chronoseries Metagenomes Recovers Nearly Complete Genomes from over Four Hundred Novel Species.</title>
        <authorList>
            <person name="Rodriguez-R L.M."/>
            <person name="Tsementzi D."/>
            <person name="Luo C."/>
            <person name="Konstantinidis K.T."/>
        </authorList>
    </citation>
    <scope>NUCLEOTIDE SEQUENCE [LARGE SCALE GENOMIC DNA]</scope>
    <source>
        <strain evidence="15">WB7_2B_003</strain>
    </source>
</reference>
<dbReference type="Pfam" id="PF13393">
    <property type="entry name" value="tRNA-synt_His"/>
    <property type="match status" value="1"/>
</dbReference>
<dbReference type="Gene3D" id="3.40.50.800">
    <property type="entry name" value="Anticodon-binding domain"/>
    <property type="match status" value="1"/>
</dbReference>
<dbReference type="AlphaFoldDB" id="A0A845SBD2"/>
<dbReference type="CDD" id="cd00773">
    <property type="entry name" value="HisRS-like_core"/>
    <property type="match status" value="1"/>
</dbReference>
<evidence type="ECO:0000256" key="7">
    <source>
        <dbReference type="ARBA" id="ARBA00022741"/>
    </source>
</evidence>
<gene>
    <name evidence="15" type="ORF">EBV78_03505</name>
</gene>
<dbReference type="PANTHER" id="PTHR11476:SF7">
    <property type="entry name" value="HISTIDINE--TRNA LIGASE"/>
    <property type="match status" value="1"/>
</dbReference>
<dbReference type="PANTHER" id="PTHR11476">
    <property type="entry name" value="HISTIDYL-TRNA SYNTHETASE"/>
    <property type="match status" value="1"/>
</dbReference>
<evidence type="ECO:0000256" key="2">
    <source>
        <dbReference type="ARBA" id="ARBA00011738"/>
    </source>
</evidence>
<comment type="similarity">
    <text evidence="1">Belongs to the class-II aminoacyl-tRNA synthetase family.</text>
</comment>
<evidence type="ECO:0000256" key="4">
    <source>
        <dbReference type="ARBA" id="ARBA00017399"/>
    </source>
</evidence>
<dbReference type="SUPFAM" id="SSF55681">
    <property type="entry name" value="Class II aaRS and biotin synthetases"/>
    <property type="match status" value="1"/>
</dbReference>
<keyword evidence="6 15" id="KW-0436">Ligase</keyword>
<keyword evidence="8" id="KW-0067">ATP-binding</keyword>
<comment type="catalytic activity">
    <reaction evidence="11">
        <text>tRNA(His) + L-histidine + ATP = L-histidyl-tRNA(His) + AMP + diphosphate + H(+)</text>
        <dbReference type="Rhea" id="RHEA:17313"/>
        <dbReference type="Rhea" id="RHEA-COMP:9665"/>
        <dbReference type="Rhea" id="RHEA-COMP:9689"/>
        <dbReference type="ChEBI" id="CHEBI:15378"/>
        <dbReference type="ChEBI" id="CHEBI:30616"/>
        <dbReference type="ChEBI" id="CHEBI:33019"/>
        <dbReference type="ChEBI" id="CHEBI:57595"/>
        <dbReference type="ChEBI" id="CHEBI:78442"/>
        <dbReference type="ChEBI" id="CHEBI:78527"/>
        <dbReference type="ChEBI" id="CHEBI:456215"/>
        <dbReference type="EC" id="6.1.1.21"/>
    </reaction>
</comment>
<evidence type="ECO:0000256" key="6">
    <source>
        <dbReference type="ARBA" id="ARBA00022598"/>
    </source>
</evidence>
<accession>A0A845SBD2</accession>